<feature type="region of interest" description="Disordered" evidence="1">
    <location>
        <begin position="808"/>
        <end position="847"/>
    </location>
</feature>
<protein>
    <recommendedName>
        <fullName evidence="2">Protein kinase domain-containing protein</fullName>
    </recommendedName>
</protein>
<feature type="compositionally biased region" description="Basic and acidic residues" evidence="1">
    <location>
        <begin position="17"/>
        <end position="34"/>
    </location>
</feature>
<dbReference type="InterPro" id="IPR011009">
    <property type="entry name" value="Kinase-like_dom_sf"/>
</dbReference>
<evidence type="ECO:0000259" key="2">
    <source>
        <dbReference type="PROSITE" id="PS50011"/>
    </source>
</evidence>
<dbReference type="OrthoDB" id="5569250at2759"/>
<dbReference type="GO" id="GO:0005524">
    <property type="term" value="F:ATP binding"/>
    <property type="evidence" value="ECO:0007669"/>
    <property type="project" value="InterPro"/>
</dbReference>
<feature type="domain" description="Protein kinase" evidence="2">
    <location>
        <begin position="462"/>
        <end position="767"/>
    </location>
</feature>
<dbReference type="PROSITE" id="PS50011">
    <property type="entry name" value="PROTEIN_KINASE_DOM"/>
    <property type="match status" value="1"/>
</dbReference>
<evidence type="ECO:0000313" key="3">
    <source>
        <dbReference type="EMBL" id="PSS16479.1"/>
    </source>
</evidence>
<evidence type="ECO:0000313" key="4">
    <source>
        <dbReference type="Proteomes" id="UP000186601"/>
    </source>
</evidence>
<evidence type="ECO:0000256" key="1">
    <source>
        <dbReference type="SAM" id="MobiDB-lite"/>
    </source>
</evidence>
<dbReference type="SUPFAM" id="SSF56112">
    <property type="entry name" value="Protein kinase-like (PK-like)"/>
    <property type="match status" value="1"/>
</dbReference>
<feature type="region of interest" description="Disordered" evidence="1">
    <location>
        <begin position="234"/>
        <end position="265"/>
    </location>
</feature>
<organism evidence="3 4">
    <name type="scientific">Hermanssonia centrifuga</name>
    <dbReference type="NCBI Taxonomy" id="98765"/>
    <lineage>
        <taxon>Eukaryota</taxon>
        <taxon>Fungi</taxon>
        <taxon>Dikarya</taxon>
        <taxon>Basidiomycota</taxon>
        <taxon>Agaricomycotina</taxon>
        <taxon>Agaricomycetes</taxon>
        <taxon>Polyporales</taxon>
        <taxon>Meruliaceae</taxon>
        <taxon>Hermanssonia</taxon>
    </lineage>
</organism>
<gene>
    <name evidence="3" type="ORF">PHLCEN_2v3254</name>
</gene>
<keyword evidence="4" id="KW-1185">Reference proteome</keyword>
<feature type="compositionally biased region" description="Basic and acidic residues" evidence="1">
    <location>
        <begin position="235"/>
        <end position="245"/>
    </location>
</feature>
<feature type="region of interest" description="Disordered" evidence="1">
    <location>
        <begin position="1"/>
        <end position="34"/>
    </location>
</feature>
<accession>A0A2R6QXN3</accession>
<dbReference type="PANTHER" id="PTHR38248:SF2">
    <property type="entry name" value="FUNK1 11"/>
    <property type="match status" value="1"/>
</dbReference>
<dbReference type="PANTHER" id="PTHR38248">
    <property type="entry name" value="FUNK1 6"/>
    <property type="match status" value="1"/>
</dbReference>
<proteinExistence type="predicted"/>
<reference evidence="3 4" key="1">
    <citation type="submission" date="2018-02" db="EMBL/GenBank/DDBJ databases">
        <title>Genome sequence of the basidiomycete white-rot fungus Phlebia centrifuga.</title>
        <authorList>
            <person name="Granchi Z."/>
            <person name="Peng M."/>
            <person name="de Vries R.P."/>
            <person name="Hilden K."/>
            <person name="Makela M.R."/>
            <person name="Grigoriev I."/>
            <person name="Riley R."/>
        </authorList>
    </citation>
    <scope>NUCLEOTIDE SEQUENCE [LARGE SCALE GENOMIC DNA]</scope>
    <source>
        <strain evidence="3 4">FBCC195</strain>
    </source>
</reference>
<dbReference type="Pfam" id="PF17667">
    <property type="entry name" value="Pkinase_fungal"/>
    <property type="match status" value="1"/>
</dbReference>
<feature type="compositionally biased region" description="Polar residues" evidence="1">
    <location>
        <begin position="251"/>
        <end position="263"/>
    </location>
</feature>
<sequence length="954" mass="107316">MPRATQTRQVPLPPVQVEEHCPRPPPRPGEDADFVREGTPLVMSLSCLLTVEHTNATVHPYVKQDIACAKSVPYHVWTGAILKLDKKKLKKWVSHIKRREWRNDPIIQEALIQFCGASKETSRYEPYEQIINRILELAKDQLSGLDSYPIEDIKITRNDPKYIERIPEQGVLGALRKPDLLFVRGAAVERVLSSTNARFRWSDILTFAELKAESGLLPVLNGWRVQQGLSEIDPDTLKPRAETRKGRSRAKASTSKPDPTGTTRALRGAVSVAPDGGSHVLASAPKHRAGAALHATVQEHCSTTGLKRARQHDDSESLHIAKKSSTESGAAKSDMVTLDATVQAGGYALEVASCTYGTRLFCLGTVMEDDKLSLWYYDAVGIVRTRETLSIIHDFETFAAVHVGFACCEPSQWGALPPVFKSPSSVAFSDHFPPQSLRGQTFDTLVQSTGEKVTITLEDPIFSQYSLVGRRTFLYAIKTKSKTLKKPLIAKFSYQVTTRRPEQDFVEIAREAGAGHLPEVHMWEDLWKMSDGARAAFHEKSDDYEDRVLRALVYTQYLPLKELFSNSCELIPEMVNQMLDCLHDLRYKANILHRDISCHNVMYEMQGDKVNFILIDFDYATQVNSKGEPRPCSTSKHRTGTLPFMAWELIQDMADRELEDYRPIAHLLRHDYESLFYLSLWCAVTMPVMRDRMKKKDIYRLHIREWESGTLKSIAIHKRVLCTAMGQIDKIAFPPECAMLRPWFRRWNALFSIAAMQLEKKRLNAFLGGGEDTLMDQETLGGSLSRDSIKNVLSGDFSDALWEEVKPEIPSEVSPSFENDNATFGPEDRSVNLAQPTDNGEQERLPEEPVTGASVALDVLQEPQHPSRMGRAKRVTKAKRTTITRTTTEAKKTLAARKLTASRKPAETTKQVNHVEKIHTKATPSSSPPREAISTKVAITKRMTTRSMVKKAPM</sequence>
<feature type="compositionally biased region" description="Polar residues" evidence="1">
    <location>
        <begin position="813"/>
        <end position="822"/>
    </location>
</feature>
<dbReference type="InterPro" id="IPR000719">
    <property type="entry name" value="Prot_kinase_dom"/>
</dbReference>
<dbReference type="Gene3D" id="1.10.510.10">
    <property type="entry name" value="Transferase(Phosphotransferase) domain 1"/>
    <property type="match status" value="1"/>
</dbReference>
<feature type="region of interest" description="Disordered" evidence="1">
    <location>
        <begin position="902"/>
        <end position="933"/>
    </location>
</feature>
<dbReference type="Proteomes" id="UP000186601">
    <property type="component" value="Unassembled WGS sequence"/>
</dbReference>
<dbReference type="InterPro" id="IPR040976">
    <property type="entry name" value="Pkinase_fungal"/>
</dbReference>
<name>A0A2R6QXN3_9APHY</name>
<dbReference type="EMBL" id="MLYV02000300">
    <property type="protein sequence ID" value="PSS16479.1"/>
    <property type="molecule type" value="Genomic_DNA"/>
</dbReference>
<dbReference type="GO" id="GO:0004672">
    <property type="term" value="F:protein kinase activity"/>
    <property type="evidence" value="ECO:0007669"/>
    <property type="project" value="InterPro"/>
</dbReference>
<dbReference type="AlphaFoldDB" id="A0A2R6QXN3"/>
<comment type="caution">
    <text evidence="3">The sequence shown here is derived from an EMBL/GenBank/DDBJ whole genome shotgun (WGS) entry which is preliminary data.</text>
</comment>